<organism evidence="2">
    <name type="scientific">Amblyomma triste</name>
    <name type="common">Neotropical tick</name>
    <dbReference type="NCBI Taxonomy" id="251400"/>
    <lineage>
        <taxon>Eukaryota</taxon>
        <taxon>Metazoa</taxon>
        <taxon>Ecdysozoa</taxon>
        <taxon>Arthropoda</taxon>
        <taxon>Chelicerata</taxon>
        <taxon>Arachnida</taxon>
        <taxon>Acari</taxon>
        <taxon>Parasitiformes</taxon>
        <taxon>Ixodida</taxon>
        <taxon>Ixodoidea</taxon>
        <taxon>Ixodidae</taxon>
        <taxon>Amblyomminae</taxon>
        <taxon>Amblyomma</taxon>
    </lineage>
</organism>
<reference evidence="2" key="1">
    <citation type="submission" date="2014-03" db="EMBL/GenBank/DDBJ databases">
        <title>The sialotranscriptome of Amblyomma triste, Amblyomma parvum and Amblyomma cajennense ticks, uncovered by 454-based RNA-seq.</title>
        <authorList>
            <person name="Garcia G.R."/>
            <person name="Gardinassi L.G."/>
            <person name="Ribeiro J.M."/>
            <person name="Anatriello E."/>
            <person name="Ferreira B.R."/>
            <person name="Moreira H.N."/>
            <person name="Mafra C."/>
            <person name="Olegario M.M."/>
            <person name="Szabo P.J."/>
            <person name="Miranda-Santos I.K."/>
            <person name="Maruyama S.R."/>
        </authorList>
    </citation>
    <scope>NUCLEOTIDE SEQUENCE</scope>
    <source>
        <strain evidence="2">Mato Grasso do Sul</strain>
        <tissue evidence="2">Salivary glands</tissue>
    </source>
</reference>
<evidence type="ECO:0000256" key="1">
    <source>
        <dbReference type="SAM" id="SignalP"/>
    </source>
</evidence>
<dbReference type="EMBL" id="GBBM01007542">
    <property type="protein sequence ID" value="JAC27876.1"/>
    <property type="molecule type" value="mRNA"/>
</dbReference>
<dbReference type="AlphaFoldDB" id="A0A023G120"/>
<feature type="signal peptide" evidence="1">
    <location>
        <begin position="1"/>
        <end position="16"/>
    </location>
</feature>
<name>A0A023G120_AMBTT</name>
<feature type="chain" id="PRO_5001516442" description="Single domain-containing protein" evidence="1">
    <location>
        <begin position="17"/>
        <end position="139"/>
    </location>
</feature>
<keyword evidence="1" id="KW-0732">Signal</keyword>
<protein>
    <recommendedName>
        <fullName evidence="3">Single domain-containing protein</fullName>
    </recommendedName>
</protein>
<proteinExistence type="evidence at transcript level"/>
<evidence type="ECO:0000313" key="2">
    <source>
        <dbReference type="EMBL" id="JAC27876.1"/>
    </source>
</evidence>
<evidence type="ECO:0008006" key="3">
    <source>
        <dbReference type="Google" id="ProtNLM"/>
    </source>
</evidence>
<accession>A0A023G120</accession>
<sequence length="139" mass="15063">MKISLVCAIALTSVLAAAVAETIDFPGIENHLYCPQGASVCKAIKLTVLFAILCLSSGMEYVSNQYSLTFENGKCSFQGLNMPYEGEGFGPGCIYLKCHYVNRSVDIYGCPPPPNVFPLSDYGLADNRIWPNCCPGHEV</sequence>